<evidence type="ECO:0000313" key="2">
    <source>
        <dbReference type="Proteomes" id="UP000826656"/>
    </source>
</evidence>
<dbReference type="Proteomes" id="UP000826656">
    <property type="component" value="Unassembled WGS sequence"/>
</dbReference>
<reference evidence="1 2" key="1">
    <citation type="journal article" date="2021" name="bioRxiv">
        <title>Chromosome-scale and haplotype-resolved genome assembly of a tetraploid potato cultivar.</title>
        <authorList>
            <person name="Sun H."/>
            <person name="Jiao W.-B."/>
            <person name="Krause K."/>
            <person name="Campoy J.A."/>
            <person name="Goel M."/>
            <person name="Folz-Donahue K."/>
            <person name="Kukat C."/>
            <person name="Huettel B."/>
            <person name="Schneeberger K."/>
        </authorList>
    </citation>
    <scope>NUCLEOTIDE SEQUENCE [LARGE SCALE GENOMIC DNA]</scope>
    <source>
        <strain evidence="1">SolTubOtavaFocal</strain>
        <tissue evidence="1">Leaves</tissue>
    </source>
</reference>
<protein>
    <submittedName>
        <fullName evidence="1">Uncharacterized protein</fullName>
    </submittedName>
</protein>
<name>A0ABQ7UTH2_SOLTU</name>
<sequence length="63" mass="7392">MIMTYSHKILEVSCFLLERLQFNNIQPPGAYMSGLREASHISQSMKARQRSKENCIKECWTKQ</sequence>
<accession>A0ABQ7UTH2</accession>
<keyword evidence="2" id="KW-1185">Reference proteome</keyword>
<proteinExistence type="predicted"/>
<organism evidence="1 2">
    <name type="scientific">Solanum tuberosum</name>
    <name type="common">Potato</name>
    <dbReference type="NCBI Taxonomy" id="4113"/>
    <lineage>
        <taxon>Eukaryota</taxon>
        <taxon>Viridiplantae</taxon>
        <taxon>Streptophyta</taxon>
        <taxon>Embryophyta</taxon>
        <taxon>Tracheophyta</taxon>
        <taxon>Spermatophyta</taxon>
        <taxon>Magnoliopsida</taxon>
        <taxon>eudicotyledons</taxon>
        <taxon>Gunneridae</taxon>
        <taxon>Pentapetalae</taxon>
        <taxon>asterids</taxon>
        <taxon>lamiids</taxon>
        <taxon>Solanales</taxon>
        <taxon>Solanaceae</taxon>
        <taxon>Solanoideae</taxon>
        <taxon>Solaneae</taxon>
        <taxon>Solanum</taxon>
    </lineage>
</organism>
<gene>
    <name evidence="1" type="ORF">KY290_024315</name>
</gene>
<dbReference type="EMBL" id="JAIVGD010000018">
    <property type="protein sequence ID" value="KAH0754045.1"/>
    <property type="molecule type" value="Genomic_DNA"/>
</dbReference>
<evidence type="ECO:0000313" key="1">
    <source>
        <dbReference type="EMBL" id="KAH0754045.1"/>
    </source>
</evidence>
<comment type="caution">
    <text evidence="1">The sequence shown here is derived from an EMBL/GenBank/DDBJ whole genome shotgun (WGS) entry which is preliminary data.</text>
</comment>